<dbReference type="Gramene" id="Solyc11g069165.1.1">
    <property type="protein sequence ID" value="Solyc11g069165.1.1"/>
    <property type="gene ID" value="Solyc11g069165.1"/>
</dbReference>
<dbReference type="AlphaFoldDB" id="A0A3Q7JPK2"/>
<dbReference type="InParanoid" id="A0A3Q7JPK2"/>
<dbReference type="EnsemblPlants" id="Solyc11g069165.1.1">
    <property type="protein sequence ID" value="Solyc11g069165.1.1"/>
    <property type="gene ID" value="Solyc11g069165.1"/>
</dbReference>
<evidence type="ECO:0000313" key="2">
    <source>
        <dbReference type="Proteomes" id="UP000004994"/>
    </source>
</evidence>
<proteinExistence type="predicted"/>
<sequence>MPNFFVDVCQDLIYAAGWPSRPVRPIFKVKRAPKRAYPSFRQFSCAIANHFLGDPDFDVKNTKLFCGGGSSLAMHPVGPLGQSDQFSRSKKPRSAHTPNFDDFSCAIANHFLGYPDSDVKNAKFYYGCPSRPCLCIRLALTASPTNLKVRRAPK</sequence>
<reference evidence="1" key="1">
    <citation type="journal article" date="2012" name="Nature">
        <title>The tomato genome sequence provides insights into fleshy fruit evolution.</title>
        <authorList>
            <consortium name="Tomato Genome Consortium"/>
        </authorList>
    </citation>
    <scope>NUCLEOTIDE SEQUENCE [LARGE SCALE GENOMIC DNA]</scope>
    <source>
        <strain evidence="1">cv. Heinz 1706</strain>
    </source>
</reference>
<dbReference type="Proteomes" id="UP000004994">
    <property type="component" value="Chromosome 11"/>
</dbReference>
<keyword evidence="2" id="KW-1185">Reference proteome</keyword>
<protein>
    <submittedName>
        <fullName evidence="1">Uncharacterized protein</fullName>
    </submittedName>
</protein>
<evidence type="ECO:0000313" key="1">
    <source>
        <dbReference type="EnsemblPlants" id="Solyc11g069165.1.1"/>
    </source>
</evidence>
<accession>A0A3Q7JPK2</accession>
<name>A0A3Q7JPK2_SOLLC</name>
<reference evidence="1" key="2">
    <citation type="submission" date="2019-01" db="UniProtKB">
        <authorList>
            <consortium name="EnsemblPlants"/>
        </authorList>
    </citation>
    <scope>IDENTIFICATION</scope>
    <source>
        <strain evidence="1">cv. Heinz 1706</strain>
    </source>
</reference>
<organism evidence="1">
    <name type="scientific">Solanum lycopersicum</name>
    <name type="common">Tomato</name>
    <name type="synonym">Lycopersicon esculentum</name>
    <dbReference type="NCBI Taxonomy" id="4081"/>
    <lineage>
        <taxon>Eukaryota</taxon>
        <taxon>Viridiplantae</taxon>
        <taxon>Streptophyta</taxon>
        <taxon>Embryophyta</taxon>
        <taxon>Tracheophyta</taxon>
        <taxon>Spermatophyta</taxon>
        <taxon>Magnoliopsida</taxon>
        <taxon>eudicotyledons</taxon>
        <taxon>Gunneridae</taxon>
        <taxon>Pentapetalae</taxon>
        <taxon>asterids</taxon>
        <taxon>lamiids</taxon>
        <taxon>Solanales</taxon>
        <taxon>Solanaceae</taxon>
        <taxon>Solanoideae</taxon>
        <taxon>Solaneae</taxon>
        <taxon>Solanum</taxon>
        <taxon>Solanum subgen. Lycopersicon</taxon>
    </lineage>
</organism>